<name>A0A484KM17_9ASTE</name>
<dbReference type="PANTHER" id="PTHR20932">
    <property type="entry name" value="LYSM AND PUTATIVE PEPTIDOGLYCAN-BINDING DOMAIN-CONTAINING PROTEIN"/>
    <property type="match status" value="1"/>
</dbReference>
<dbReference type="CDD" id="cd00118">
    <property type="entry name" value="LysM"/>
    <property type="match status" value="1"/>
</dbReference>
<dbReference type="AlphaFoldDB" id="A0A484KM17"/>
<dbReference type="EMBL" id="OOIL02000559">
    <property type="protein sequence ID" value="VFQ66783.1"/>
    <property type="molecule type" value="Genomic_DNA"/>
</dbReference>
<proteinExistence type="predicted"/>
<dbReference type="PANTHER" id="PTHR20932:SF55">
    <property type="entry name" value="LYSM DOMAIN-CONTAINING PROTEIN"/>
    <property type="match status" value="1"/>
</dbReference>
<evidence type="ECO:0000313" key="3">
    <source>
        <dbReference type="EMBL" id="VFQ66783.1"/>
    </source>
</evidence>
<feature type="region of interest" description="Disordered" evidence="1">
    <location>
        <begin position="226"/>
        <end position="246"/>
    </location>
</feature>
<reference evidence="3 4" key="1">
    <citation type="submission" date="2018-04" db="EMBL/GenBank/DDBJ databases">
        <authorList>
            <person name="Vogel A."/>
        </authorList>
    </citation>
    <scope>NUCLEOTIDE SEQUENCE [LARGE SCALE GENOMIC DNA]</scope>
</reference>
<dbReference type="SMART" id="SM00257">
    <property type="entry name" value="LysM"/>
    <property type="match status" value="1"/>
</dbReference>
<keyword evidence="4" id="KW-1185">Reference proteome</keyword>
<sequence>MERGVRLNGEDYCYYYSSGDGGVGVASSSTASPLPRVGGAAAAAACDGTVGGGGMNYIEHHVTKFDTLAGVAIRYGVEVADVKRINGLITDLQMFARKTLKIPLPGRHPPSPCLSNGFDVQGDSISERTPPNRRHSDLFDTFQSLKLKPPPTQRKVSSAMSSLRGYYGLEPSSDQKAASEGVEMARYEKGRSPYLDDNDPPSPISNPALGLHRKCKSVANGFMTENGQLVDHESNQETKDSGSNRLCDKSFRRRQKSETDFSRTQEMLMKEDNSSSGGFTGITPSKGLALRPNPASRTASLANGESSLINPIPFVLGDSPIADISSLDRVRKSSSASNLQDSDSSSSSSTLASLWPTSKWSLTDFQALSTSAITRSIFDGLPKPISGRRNKAALD</sequence>
<dbReference type="SUPFAM" id="SSF54106">
    <property type="entry name" value="LysM domain"/>
    <property type="match status" value="1"/>
</dbReference>
<protein>
    <recommendedName>
        <fullName evidence="2">LysM domain-containing protein</fullName>
    </recommendedName>
</protein>
<feature type="domain" description="LysM" evidence="2">
    <location>
        <begin position="58"/>
        <end position="102"/>
    </location>
</feature>
<dbReference type="Gene3D" id="3.10.350.10">
    <property type="entry name" value="LysM domain"/>
    <property type="match status" value="1"/>
</dbReference>
<feature type="compositionally biased region" description="Basic and acidic residues" evidence="1">
    <location>
        <begin position="230"/>
        <end position="246"/>
    </location>
</feature>
<dbReference type="OrthoDB" id="538216at2759"/>
<evidence type="ECO:0000259" key="2">
    <source>
        <dbReference type="PROSITE" id="PS51782"/>
    </source>
</evidence>
<feature type="region of interest" description="Disordered" evidence="1">
    <location>
        <begin position="271"/>
        <end position="300"/>
    </location>
</feature>
<dbReference type="InterPro" id="IPR036779">
    <property type="entry name" value="LysM_dom_sf"/>
</dbReference>
<evidence type="ECO:0000313" key="4">
    <source>
        <dbReference type="Proteomes" id="UP000595140"/>
    </source>
</evidence>
<dbReference type="InterPro" id="IPR045030">
    <property type="entry name" value="LYSM1-4"/>
</dbReference>
<dbReference type="PROSITE" id="PS51782">
    <property type="entry name" value="LYSM"/>
    <property type="match status" value="1"/>
</dbReference>
<accession>A0A484KM17</accession>
<gene>
    <name evidence="3" type="ORF">CCAM_LOCUS8559</name>
</gene>
<dbReference type="Pfam" id="PF01476">
    <property type="entry name" value="LysM"/>
    <property type="match status" value="1"/>
</dbReference>
<dbReference type="InterPro" id="IPR018392">
    <property type="entry name" value="LysM"/>
</dbReference>
<evidence type="ECO:0000256" key="1">
    <source>
        <dbReference type="SAM" id="MobiDB-lite"/>
    </source>
</evidence>
<dbReference type="Proteomes" id="UP000595140">
    <property type="component" value="Unassembled WGS sequence"/>
</dbReference>
<organism evidence="3 4">
    <name type="scientific">Cuscuta campestris</name>
    <dbReference type="NCBI Taxonomy" id="132261"/>
    <lineage>
        <taxon>Eukaryota</taxon>
        <taxon>Viridiplantae</taxon>
        <taxon>Streptophyta</taxon>
        <taxon>Embryophyta</taxon>
        <taxon>Tracheophyta</taxon>
        <taxon>Spermatophyta</taxon>
        <taxon>Magnoliopsida</taxon>
        <taxon>eudicotyledons</taxon>
        <taxon>Gunneridae</taxon>
        <taxon>Pentapetalae</taxon>
        <taxon>asterids</taxon>
        <taxon>lamiids</taxon>
        <taxon>Solanales</taxon>
        <taxon>Convolvulaceae</taxon>
        <taxon>Cuscuteae</taxon>
        <taxon>Cuscuta</taxon>
        <taxon>Cuscuta subgen. Grammica</taxon>
        <taxon>Cuscuta sect. Cleistogrammica</taxon>
    </lineage>
</organism>